<organism evidence="2">
    <name type="scientific">Rhizophora mucronata</name>
    <name type="common">Asiatic mangrove</name>
    <dbReference type="NCBI Taxonomy" id="61149"/>
    <lineage>
        <taxon>Eukaryota</taxon>
        <taxon>Viridiplantae</taxon>
        <taxon>Streptophyta</taxon>
        <taxon>Embryophyta</taxon>
        <taxon>Tracheophyta</taxon>
        <taxon>Spermatophyta</taxon>
        <taxon>Magnoliopsida</taxon>
        <taxon>eudicotyledons</taxon>
        <taxon>Gunneridae</taxon>
        <taxon>Pentapetalae</taxon>
        <taxon>rosids</taxon>
        <taxon>fabids</taxon>
        <taxon>Malpighiales</taxon>
        <taxon>Rhizophoraceae</taxon>
        <taxon>Rhizophora</taxon>
    </lineage>
</organism>
<feature type="chain" id="PRO_5015174519" description="Secreted protein" evidence="1">
    <location>
        <begin position="17"/>
        <end position="89"/>
    </location>
</feature>
<dbReference type="AlphaFoldDB" id="A0A2P2PID1"/>
<name>A0A2P2PID1_RHIMU</name>
<protein>
    <recommendedName>
        <fullName evidence="3">Secreted protein</fullName>
    </recommendedName>
</protein>
<sequence length="89" mass="10604">MPAKLLILVKISVVYKSLFSVQTIHQRSIYNKLIHNKKIQNLELLTYCHITSVMRHTRYNDCIQQKFYDASLSHNLPSYMLLSLDRMYQ</sequence>
<evidence type="ECO:0000256" key="1">
    <source>
        <dbReference type="SAM" id="SignalP"/>
    </source>
</evidence>
<evidence type="ECO:0008006" key="3">
    <source>
        <dbReference type="Google" id="ProtNLM"/>
    </source>
</evidence>
<accession>A0A2P2PID1</accession>
<proteinExistence type="predicted"/>
<keyword evidence="1" id="KW-0732">Signal</keyword>
<reference evidence="2" key="1">
    <citation type="submission" date="2018-02" db="EMBL/GenBank/DDBJ databases">
        <title>Rhizophora mucronata_Transcriptome.</title>
        <authorList>
            <person name="Meera S.P."/>
            <person name="Sreeshan A."/>
            <person name="Augustine A."/>
        </authorList>
    </citation>
    <scope>NUCLEOTIDE SEQUENCE</scope>
    <source>
        <tissue evidence="2">Leaf</tissue>
    </source>
</reference>
<dbReference type="EMBL" id="GGEC01073963">
    <property type="protein sequence ID" value="MBX54447.1"/>
    <property type="molecule type" value="Transcribed_RNA"/>
</dbReference>
<feature type="signal peptide" evidence="1">
    <location>
        <begin position="1"/>
        <end position="16"/>
    </location>
</feature>
<evidence type="ECO:0000313" key="2">
    <source>
        <dbReference type="EMBL" id="MBX54447.1"/>
    </source>
</evidence>